<evidence type="ECO:0000259" key="1">
    <source>
        <dbReference type="PROSITE" id="PS50943"/>
    </source>
</evidence>
<dbReference type="InterPro" id="IPR001387">
    <property type="entry name" value="Cro/C1-type_HTH"/>
</dbReference>
<proteinExistence type="predicted"/>
<organism evidence="2 3">
    <name type="scientific">Serratia liquefaciens</name>
    <dbReference type="NCBI Taxonomy" id="614"/>
    <lineage>
        <taxon>Bacteria</taxon>
        <taxon>Pseudomonadati</taxon>
        <taxon>Pseudomonadota</taxon>
        <taxon>Gammaproteobacteria</taxon>
        <taxon>Enterobacterales</taxon>
        <taxon>Yersiniaceae</taxon>
        <taxon>Serratia</taxon>
    </lineage>
</organism>
<evidence type="ECO:0000313" key="2">
    <source>
        <dbReference type="EMBL" id="QQU58073.1"/>
    </source>
</evidence>
<feature type="domain" description="HTH cro/C1-type" evidence="1">
    <location>
        <begin position="79"/>
        <end position="132"/>
    </location>
</feature>
<accession>A0ABX7DDW3</accession>
<geneLocation type="plasmid" evidence="2 3">
    <name>unnamed</name>
</geneLocation>
<dbReference type="PANTHER" id="PTHR40455">
    <property type="entry name" value="ANTITOXIN HIGA"/>
    <property type="match status" value="1"/>
</dbReference>
<dbReference type="Proteomes" id="UP000595237">
    <property type="component" value="Plasmid unnamed"/>
</dbReference>
<dbReference type="Pfam" id="PF01381">
    <property type="entry name" value="HTH_3"/>
    <property type="match status" value="1"/>
</dbReference>
<keyword evidence="2" id="KW-0614">Plasmid</keyword>
<dbReference type="PROSITE" id="PS50943">
    <property type="entry name" value="HTH_CROC1"/>
    <property type="match status" value="1"/>
</dbReference>
<dbReference type="InterPro" id="IPR039060">
    <property type="entry name" value="Antitox_HigA"/>
</dbReference>
<dbReference type="PANTHER" id="PTHR40455:SF1">
    <property type="entry name" value="ANTITOXIN HIGA"/>
    <property type="match status" value="1"/>
</dbReference>
<dbReference type="CDD" id="cd00093">
    <property type="entry name" value="HTH_XRE"/>
    <property type="match status" value="1"/>
</dbReference>
<sequence length="133" mass="14709">MIATFANAVKCIPLMTGDKSEAEYKKALELIEYLVDRDELSNPLFEPLAAKITEYENSAPEFEAFNRRLAEIPTGVAALRTLMDQHGLKAADLEDELGSKSNVSNILSGRRALTVQHIKALATRFDVPADLFI</sequence>
<dbReference type="EMBL" id="CP068149">
    <property type="protein sequence ID" value="QQU58073.1"/>
    <property type="molecule type" value="Genomic_DNA"/>
</dbReference>
<dbReference type="SUPFAM" id="SSF47413">
    <property type="entry name" value="lambda repressor-like DNA-binding domains"/>
    <property type="match status" value="1"/>
</dbReference>
<dbReference type="Gene3D" id="1.10.260.40">
    <property type="entry name" value="lambda repressor-like DNA-binding domains"/>
    <property type="match status" value="1"/>
</dbReference>
<keyword evidence="3" id="KW-1185">Reference proteome</keyword>
<evidence type="ECO:0000313" key="3">
    <source>
        <dbReference type="Proteomes" id="UP000595237"/>
    </source>
</evidence>
<gene>
    <name evidence="2" type="ORF">I6I38_25325</name>
</gene>
<dbReference type="SMART" id="SM00530">
    <property type="entry name" value="HTH_XRE"/>
    <property type="match status" value="1"/>
</dbReference>
<dbReference type="InterPro" id="IPR010982">
    <property type="entry name" value="Lambda_DNA-bd_dom_sf"/>
</dbReference>
<protein>
    <submittedName>
        <fullName evidence="2">Helix-turn-helix domain-containing protein</fullName>
    </submittedName>
</protein>
<reference evidence="2 3" key="1">
    <citation type="submission" date="2021-01" db="EMBL/GenBank/DDBJ databases">
        <title>FDA dAtabase for Regulatory Grade micrObial Sequences (FDA-ARGOS): Supporting development and validation of Infectious Disease Dx tests.</title>
        <authorList>
            <person name="Blissenbach B."/>
            <person name="Krut O."/>
            <person name="Tallon L."/>
            <person name="Sadzewicz L."/>
            <person name="Zhao X."/>
            <person name="Boylan J."/>
            <person name="Ott S."/>
            <person name="Bowen H."/>
            <person name="Vavikolanu K."/>
            <person name="Mehta A."/>
            <person name="Aluvathingal J."/>
            <person name="Nadendla S."/>
            <person name="Yan Y."/>
            <person name="Sichtig H."/>
        </authorList>
    </citation>
    <scope>NUCLEOTIDE SEQUENCE [LARGE SCALE GENOMIC DNA]</scope>
    <source>
        <strain evidence="2 3">FDAARGOS_1081</strain>
        <plasmid evidence="2 3">unnamed</plasmid>
    </source>
</reference>
<name>A0ABX7DDW3_SERLI</name>